<reference evidence="1 2" key="1">
    <citation type="submission" date="2017-12" db="EMBL/GenBank/DDBJ databases">
        <title>Genomes of bacteria within cyanobacterial aggregates.</title>
        <authorList>
            <person name="Cai H."/>
        </authorList>
    </citation>
    <scope>NUCLEOTIDE SEQUENCE [LARGE SCALE GENOMIC DNA]</scope>
    <source>
        <strain evidence="1 2">TH16</strain>
    </source>
</reference>
<evidence type="ECO:0000313" key="2">
    <source>
        <dbReference type="Proteomes" id="UP000234752"/>
    </source>
</evidence>
<accession>A0A2K9NFV5</accession>
<evidence type="ECO:0000313" key="1">
    <source>
        <dbReference type="EMBL" id="AUN31993.1"/>
    </source>
</evidence>
<sequence length="118" mass="13013">MTSADFRRELTLVMPGYNWVLHRSRYAPTVQRATGTQSSGFNRLSTLQVVRTQGASGTSYQVKSSGHGAKAPWEGEATNTSLRRALRDLQKLYQNQASKYGRLAAAMEKGRYAQEGAA</sequence>
<organism evidence="1 2">
    <name type="scientific">Niveispirillum cyanobacteriorum</name>
    <dbReference type="NCBI Taxonomy" id="1612173"/>
    <lineage>
        <taxon>Bacteria</taxon>
        <taxon>Pseudomonadati</taxon>
        <taxon>Pseudomonadota</taxon>
        <taxon>Alphaproteobacteria</taxon>
        <taxon>Rhodospirillales</taxon>
        <taxon>Azospirillaceae</taxon>
        <taxon>Niveispirillum</taxon>
    </lineage>
</organism>
<dbReference type="KEGG" id="ncb:C0V82_16315"/>
<dbReference type="RefSeq" id="WP_102113547.1">
    <property type="nucleotide sequence ID" value="NZ_BMGN01000012.1"/>
</dbReference>
<name>A0A2K9NFV5_9PROT</name>
<dbReference type="Proteomes" id="UP000234752">
    <property type="component" value="Chromosome eg_2"/>
</dbReference>
<gene>
    <name evidence="1" type="ORF">C0V82_16315</name>
</gene>
<dbReference type="AlphaFoldDB" id="A0A2K9NFV5"/>
<protein>
    <submittedName>
        <fullName evidence="1">Uncharacterized protein</fullName>
    </submittedName>
</protein>
<proteinExistence type="predicted"/>
<dbReference type="EMBL" id="CP025612">
    <property type="protein sequence ID" value="AUN31993.1"/>
    <property type="molecule type" value="Genomic_DNA"/>
</dbReference>
<keyword evidence="2" id="KW-1185">Reference proteome</keyword>
<dbReference type="OrthoDB" id="9180581at2"/>